<dbReference type="RefSeq" id="WP_087883050.1">
    <property type="nucleotide sequence ID" value="NZ_CP021748.1"/>
</dbReference>
<feature type="compositionally biased region" description="Gly residues" evidence="1">
    <location>
        <begin position="19"/>
        <end position="31"/>
    </location>
</feature>
<dbReference type="Gene3D" id="1.10.10.10">
    <property type="entry name" value="Winged helix-like DNA-binding domain superfamily/Winged helix DNA-binding domain"/>
    <property type="match status" value="1"/>
</dbReference>
<feature type="region of interest" description="Disordered" evidence="1">
    <location>
        <begin position="1"/>
        <end position="62"/>
    </location>
</feature>
<dbReference type="SUPFAM" id="SSF46785">
    <property type="entry name" value="Winged helix' DNA-binding domain"/>
    <property type="match status" value="1"/>
</dbReference>
<protein>
    <submittedName>
        <fullName evidence="3">MarR family transcriptional regulator</fullName>
    </submittedName>
</protein>
<organism evidence="3 4">
    <name type="scientific">Streptomyces alboflavus</name>
    <dbReference type="NCBI Taxonomy" id="67267"/>
    <lineage>
        <taxon>Bacteria</taxon>
        <taxon>Bacillati</taxon>
        <taxon>Actinomycetota</taxon>
        <taxon>Actinomycetes</taxon>
        <taxon>Kitasatosporales</taxon>
        <taxon>Streptomycetaceae</taxon>
        <taxon>Streptomyces</taxon>
    </lineage>
</organism>
<dbReference type="PROSITE" id="PS50995">
    <property type="entry name" value="HTH_MARR_2"/>
    <property type="match status" value="1"/>
</dbReference>
<dbReference type="Proteomes" id="UP000195880">
    <property type="component" value="Chromosome"/>
</dbReference>
<dbReference type="eggNOG" id="COG1846">
    <property type="taxonomic scope" value="Bacteria"/>
</dbReference>
<evidence type="ECO:0000313" key="3">
    <source>
        <dbReference type="EMBL" id="ARX81687.1"/>
    </source>
</evidence>
<reference evidence="3 4" key="1">
    <citation type="submission" date="2017-05" db="EMBL/GenBank/DDBJ databases">
        <title>Streptomyces alboflavus Genome sequencing and assembly.</title>
        <authorList>
            <person name="Wang Y."/>
            <person name="Du B."/>
            <person name="Ding Y."/>
            <person name="Liu H."/>
            <person name="Hou Q."/>
            <person name="Liu K."/>
            <person name="Wang C."/>
            <person name="Yao L."/>
        </authorList>
    </citation>
    <scope>NUCLEOTIDE SEQUENCE [LARGE SCALE GENOMIC DNA]</scope>
    <source>
        <strain evidence="3 4">MDJK44</strain>
    </source>
</reference>
<evidence type="ECO:0000313" key="4">
    <source>
        <dbReference type="Proteomes" id="UP000195880"/>
    </source>
</evidence>
<dbReference type="GO" id="GO:0003700">
    <property type="term" value="F:DNA-binding transcription factor activity"/>
    <property type="evidence" value="ECO:0007669"/>
    <property type="project" value="InterPro"/>
</dbReference>
<dbReference type="InterPro" id="IPR036388">
    <property type="entry name" value="WH-like_DNA-bd_sf"/>
</dbReference>
<dbReference type="AlphaFoldDB" id="A0A1Z1W5K7"/>
<dbReference type="STRING" id="67267.GCA_000716675_01120"/>
<dbReference type="InterPro" id="IPR039422">
    <property type="entry name" value="MarR/SlyA-like"/>
</dbReference>
<dbReference type="PANTHER" id="PTHR33164:SF104">
    <property type="entry name" value="TRANSCRIPTIONAL REGULATORY PROTEIN"/>
    <property type="match status" value="1"/>
</dbReference>
<dbReference type="SMART" id="SM00347">
    <property type="entry name" value="HTH_MARR"/>
    <property type="match status" value="1"/>
</dbReference>
<dbReference type="GO" id="GO:0006950">
    <property type="term" value="P:response to stress"/>
    <property type="evidence" value="ECO:0007669"/>
    <property type="project" value="TreeGrafter"/>
</dbReference>
<dbReference type="KEGG" id="salf:SMD44_01085"/>
<dbReference type="PANTHER" id="PTHR33164">
    <property type="entry name" value="TRANSCRIPTIONAL REGULATOR, MARR FAMILY"/>
    <property type="match status" value="1"/>
</dbReference>
<feature type="domain" description="HTH marR-type" evidence="2">
    <location>
        <begin position="66"/>
        <end position="201"/>
    </location>
</feature>
<dbReference type="EMBL" id="CP021748">
    <property type="protein sequence ID" value="ARX81687.1"/>
    <property type="molecule type" value="Genomic_DNA"/>
</dbReference>
<keyword evidence="4" id="KW-1185">Reference proteome</keyword>
<proteinExistence type="predicted"/>
<dbReference type="Pfam" id="PF12802">
    <property type="entry name" value="MarR_2"/>
    <property type="match status" value="1"/>
</dbReference>
<evidence type="ECO:0000259" key="2">
    <source>
        <dbReference type="PROSITE" id="PS50995"/>
    </source>
</evidence>
<dbReference type="InterPro" id="IPR000835">
    <property type="entry name" value="HTH_MarR-typ"/>
</dbReference>
<gene>
    <name evidence="3" type="ORF">SMD44_01085</name>
</gene>
<evidence type="ECO:0000256" key="1">
    <source>
        <dbReference type="SAM" id="MobiDB-lite"/>
    </source>
</evidence>
<name>A0A1Z1W5K7_9ACTN</name>
<accession>A0A1Z1W5K7</accession>
<dbReference type="InterPro" id="IPR036390">
    <property type="entry name" value="WH_DNA-bd_sf"/>
</dbReference>
<sequence>MAREPRSEQDPDGPDGATGTDGEGPADGGSGVDDDGGASAETARAHTAQGIAAAWERERPGTPVSSIRILTPVWQLAKLFGDDRRRVLARAGVDAATLDLLSVLRRSGPPYTLSTRELGRRSLVTAGAVSQRVARAEQEGLVTRGPARGRSRTVLVTLTPAGHDLVEATVDQVLHRDAELVAGLTPEQQAQLTGLLEVLLTDVQRRLGDDRIGHVGDR</sequence>
<dbReference type="OrthoDB" id="3237509at2"/>